<keyword evidence="2" id="KW-1185">Reference proteome</keyword>
<comment type="caution">
    <text evidence="1">The sequence shown here is derived from an EMBL/GenBank/DDBJ whole genome shotgun (WGS) entry which is preliminary data.</text>
</comment>
<dbReference type="EMBL" id="BGZK01001835">
    <property type="protein sequence ID" value="GBP87103.1"/>
    <property type="molecule type" value="Genomic_DNA"/>
</dbReference>
<name>A0A4C1ZIW1_EUMVA</name>
<dbReference type="Proteomes" id="UP000299102">
    <property type="component" value="Unassembled WGS sequence"/>
</dbReference>
<reference evidence="1 2" key="1">
    <citation type="journal article" date="2019" name="Commun. Biol.">
        <title>The bagworm genome reveals a unique fibroin gene that provides high tensile strength.</title>
        <authorList>
            <person name="Kono N."/>
            <person name="Nakamura H."/>
            <person name="Ohtoshi R."/>
            <person name="Tomita M."/>
            <person name="Numata K."/>
            <person name="Arakawa K."/>
        </authorList>
    </citation>
    <scope>NUCLEOTIDE SEQUENCE [LARGE SCALE GENOMIC DNA]</scope>
</reference>
<accession>A0A4C1ZIW1</accession>
<evidence type="ECO:0000313" key="1">
    <source>
        <dbReference type="EMBL" id="GBP87103.1"/>
    </source>
</evidence>
<gene>
    <name evidence="1" type="ORF">EVAR_66437_1</name>
</gene>
<proteinExistence type="predicted"/>
<evidence type="ECO:0000313" key="2">
    <source>
        <dbReference type="Proteomes" id="UP000299102"/>
    </source>
</evidence>
<dbReference type="AlphaFoldDB" id="A0A4C1ZIW1"/>
<sequence>MRSNAENIESYAWPWSQEYDKYLTLRLMTRLCGIAIRECPLKYKARNYAPVKLVTKASQWRKIETRHRRRNGRGAYYLLSISFAANSERQSFMHCILWGPGGAAVGMSTDRQRGSSANQKQ</sequence>
<organism evidence="1 2">
    <name type="scientific">Eumeta variegata</name>
    <name type="common">Bagworm moth</name>
    <name type="synonym">Eumeta japonica</name>
    <dbReference type="NCBI Taxonomy" id="151549"/>
    <lineage>
        <taxon>Eukaryota</taxon>
        <taxon>Metazoa</taxon>
        <taxon>Ecdysozoa</taxon>
        <taxon>Arthropoda</taxon>
        <taxon>Hexapoda</taxon>
        <taxon>Insecta</taxon>
        <taxon>Pterygota</taxon>
        <taxon>Neoptera</taxon>
        <taxon>Endopterygota</taxon>
        <taxon>Lepidoptera</taxon>
        <taxon>Glossata</taxon>
        <taxon>Ditrysia</taxon>
        <taxon>Tineoidea</taxon>
        <taxon>Psychidae</taxon>
        <taxon>Oiketicinae</taxon>
        <taxon>Eumeta</taxon>
    </lineage>
</organism>
<protein>
    <submittedName>
        <fullName evidence="1">Uncharacterized protein</fullName>
    </submittedName>
</protein>